<dbReference type="SUPFAM" id="SSF56112">
    <property type="entry name" value="Protein kinase-like (PK-like)"/>
    <property type="match status" value="1"/>
</dbReference>
<evidence type="ECO:0000259" key="1">
    <source>
        <dbReference type="Pfam" id="PF01636"/>
    </source>
</evidence>
<dbReference type="OrthoDB" id="10003767at2759"/>
<dbReference type="AlphaFoldDB" id="A0A9P5NJ30"/>
<proteinExistence type="predicted"/>
<accession>A0A9P5NJ30</accession>
<feature type="domain" description="Aminoglycoside phosphotransferase" evidence="1">
    <location>
        <begin position="200"/>
        <end position="257"/>
    </location>
</feature>
<dbReference type="InterPro" id="IPR011009">
    <property type="entry name" value="Kinase-like_dom_sf"/>
</dbReference>
<gene>
    <name evidence="2" type="ORF">CPB84DRAFT_1786367</name>
</gene>
<dbReference type="PANTHER" id="PTHR21310:SF15">
    <property type="entry name" value="AMINOGLYCOSIDE PHOSPHOTRANSFERASE DOMAIN-CONTAINING PROTEIN"/>
    <property type="match status" value="1"/>
</dbReference>
<name>A0A9P5NJ30_GYMJU</name>
<evidence type="ECO:0000313" key="2">
    <source>
        <dbReference type="EMBL" id="KAF8888169.1"/>
    </source>
</evidence>
<dbReference type="Gene3D" id="3.30.200.20">
    <property type="entry name" value="Phosphorylase Kinase, domain 1"/>
    <property type="match status" value="1"/>
</dbReference>
<keyword evidence="3" id="KW-1185">Reference proteome</keyword>
<protein>
    <recommendedName>
        <fullName evidence="1">Aminoglycoside phosphotransferase domain-containing protein</fullName>
    </recommendedName>
</protein>
<comment type="caution">
    <text evidence="2">The sequence shown here is derived from an EMBL/GenBank/DDBJ whole genome shotgun (WGS) entry which is preliminary data.</text>
</comment>
<dbReference type="Pfam" id="PF01636">
    <property type="entry name" value="APH"/>
    <property type="match status" value="1"/>
</dbReference>
<dbReference type="Gene3D" id="3.90.1200.10">
    <property type="match status" value="1"/>
</dbReference>
<dbReference type="InterPro" id="IPR002575">
    <property type="entry name" value="Aminoglycoside_PTrfase"/>
</dbReference>
<dbReference type="Proteomes" id="UP000724874">
    <property type="component" value="Unassembled WGS sequence"/>
</dbReference>
<dbReference type="InterPro" id="IPR051678">
    <property type="entry name" value="AGP_Transferase"/>
</dbReference>
<reference evidence="2" key="1">
    <citation type="submission" date="2020-11" db="EMBL/GenBank/DDBJ databases">
        <authorList>
            <consortium name="DOE Joint Genome Institute"/>
            <person name="Ahrendt S."/>
            <person name="Riley R."/>
            <person name="Andreopoulos W."/>
            <person name="LaButti K."/>
            <person name="Pangilinan J."/>
            <person name="Ruiz-duenas F.J."/>
            <person name="Barrasa J.M."/>
            <person name="Sanchez-Garcia M."/>
            <person name="Camarero S."/>
            <person name="Miyauchi S."/>
            <person name="Serrano A."/>
            <person name="Linde D."/>
            <person name="Babiker R."/>
            <person name="Drula E."/>
            <person name="Ayuso-Fernandez I."/>
            <person name="Pacheco R."/>
            <person name="Padilla G."/>
            <person name="Ferreira P."/>
            <person name="Barriuso J."/>
            <person name="Kellner H."/>
            <person name="Castanera R."/>
            <person name="Alfaro M."/>
            <person name="Ramirez L."/>
            <person name="Pisabarro A.G."/>
            <person name="Kuo A."/>
            <person name="Tritt A."/>
            <person name="Lipzen A."/>
            <person name="He G."/>
            <person name="Yan M."/>
            <person name="Ng V."/>
            <person name="Cullen D."/>
            <person name="Martin F."/>
            <person name="Rosso M.-N."/>
            <person name="Henrissat B."/>
            <person name="Hibbett D."/>
            <person name="Martinez A.T."/>
            <person name="Grigoriev I.V."/>
        </authorList>
    </citation>
    <scope>NUCLEOTIDE SEQUENCE</scope>
    <source>
        <strain evidence="2">AH 44721</strain>
    </source>
</reference>
<sequence length="353" mass="40638">MLLPYWNRLGDVSQLESYPSSGIIHTSCRAMDMNTTLDVTLDDGRSVIVRQRHRYAFDPIFETWSTTKFQSEIQLLRWLYVNSTIPVPKVLEVGSDFFIEEKMPGSTVALLWHSWSKNAKENFMSAYVDIVLELFRFSTPQRIGSVSTNAVEGSSILSVGPRIAPRASCSSPNTFDDVFELFNFLVVVKRQTVEEMKPDDQERAKQVLSAIESKALSLLRGINDPLLLQCVLTHADLHNYNILVDDHGTITAVLDWEINYIQPAILCADYPAWLSDEGPNDPDFAFRNYWWDESPTERRRLRSQFEEMVRERNPNFYKCLTEGRDLRAIVAWFSDTNEDPGFERMASWAKSRL</sequence>
<evidence type="ECO:0000313" key="3">
    <source>
        <dbReference type="Proteomes" id="UP000724874"/>
    </source>
</evidence>
<organism evidence="2 3">
    <name type="scientific">Gymnopilus junonius</name>
    <name type="common">Spectacular rustgill mushroom</name>
    <name type="synonym">Gymnopilus spectabilis subsp. junonius</name>
    <dbReference type="NCBI Taxonomy" id="109634"/>
    <lineage>
        <taxon>Eukaryota</taxon>
        <taxon>Fungi</taxon>
        <taxon>Dikarya</taxon>
        <taxon>Basidiomycota</taxon>
        <taxon>Agaricomycotina</taxon>
        <taxon>Agaricomycetes</taxon>
        <taxon>Agaricomycetidae</taxon>
        <taxon>Agaricales</taxon>
        <taxon>Agaricineae</taxon>
        <taxon>Hymenogastraceae</taxon>
        <taxon>Gymnopilus</taxon>
    </lineage>
</organism>
<dbReference type="EMBL" id="JADNYJ010000086">
    <property type="protein sequence ID" value="KAF8888169.1"/>
    <property type="molecule type" value="Genomic_DNA"/>
</dbReference>
<dbReference type="PANTHER" id="PTHR21310">
    <property type="entry name" value="AMINOGLYCOSIDE PHOSPHOTRANSFERASE-RELATED-RELATED"/>
    <property type="match status" value="1"/>
</dbReference>